<dbReference type="Gene3D" id="3.40.33.10">
    <property type="entry name" value="CAP"/>
    <property type="match status" value="1"/>
</dbReference>
<sequence>MNKQYIRKTVVGAVIAGMAFAGIGAASGQASAATINPSQFQTIVVSNSSELSKLASQYGITIDWNSIWNQIGNGTVTVTKPSTGTGSGTTTTTKPSTGTGTGSGTTTTTKPSTGTGSGTTTTTKPSTGTSTGGTGTSTGTNTSTSTYAQQVVTLVNQERAKAGLSALTTDSLLNTVAYDKAKDMAVNNYFSHTSPTYGSPFDMMTAYGVKYSYAGENIAAGQKTPQEVMNAWMNSAGHKANILSPNFKKIGVGYYNGEWVQEFTG</sequence>
<keyword evidence="2" id="KW-0732">Signal</keyword>
<evidence type="ECO:0000313" key="5">
    <source>
        <dbReference type="Proteomes" id="UP000609346"/>
    </source>
</evidence>
<feature type="region of interest" description="Disordered" evidence="1">
    <location>
        <begin position="78"/>
        <end position="143"/>
    </location>
</feature>
<evidence type="ECO:0000256" key="1">
    <source>
        <dbReference type="SAM" id="MobiDB-lite"/>
    </source>
</evidence>
<evidence type="ECO:0000259" key="3">
    <source>
        <dbReference type="Pfam" id="PF00188"/>
    </source>
</evidence>
<feature type="signal peptide" evidence="2">
    <location>
        <begin position="1"/>
        <end position="32"/>
    </location>
</feature>
<dbReference type="Pfam" id="PF00188">
    <property type="entry name" value="CAP"/>
    <property type="match status" value="1"/>
</dbReference>
<dbReference type="RefSeq" id="WP_191204449.1">
    <property type="nucleotide sequence ID" value="NZ_JACXZA010000003.1"/>
</dbReference>
<protein>
    <submittedName>
        <fullName evidence="4">SCP-like extracellular</fullName>
    </submittedName>
</protein>
<name>A0ABR8MW66_9BACL</name>
<feature type="compositionally biased region" description="Low complexity" evidence="1">
    <location>
        <begin position="78"/>
        <end position="129"/>
    </location>
</feature>
<dbReference type="CDD" id="cd05379">
    <property type="entry name" value="CAP_bacterial"/>
    <property type="match status" value="1"/>
</dbReference>
<dbReference type="SUPFAM" id="SSF55797">
    <property type="entry name" value="PR-1-like"/>
    <property type="match status" value="1"/>
</dbReference>
<organism evidence="4 5">
    <name type="scientific">Paenibacillus terricola</name>
    <dbReference type="NCBI Taxonomy" id="2763503"/>
    <lineage>
        <taxon>Bacteria</taxon>
        <taxon>Bacillati</taxon>
        <taxon>Bacillota</taxon>
        <taxon>Bacilli</taxon>
        <taxon>Bacillales</taxon>
        <taxon>Paenibacillaceae</taxon>
        <taxon>Paenibacillus</taxon>
    </lineage>
</organism>
<dbReference type="NCBIfam" id="TIGR02909">
    <property type="entry name" value="spore_YkwD"/>
    <property type="match status" value="1"/>
</dbReference>
<evidence type="ECO:0000256" key="2">
    <source>
        <dbReference type="SAM" id="SignalP"/>
    </source>
</evidence>
<dbReference type="InterPro" id="IPR014044">
    <property type="entry name" value="CAP_dom"/>
</dbReference>
<dbReference type="PANTHER" id="PTHR31157">
    <property type="entry name" value="SCP DOMAIN-CONTAINING PROTEIN"/>
    <property type="match status" value="1"/>
</dbReference>
<keyword evidence="5" id="KW-1185">Reference proteome</keyword>
<reference evidence="4 5" key="1">
    <citation type="submission" date="2020-09" db="EMBL/GenBank/DDBJ databases">
        <title>Paenibacillus sp. strain PR3 16S rRNA gene Genome sequencing and assembly.</title>
        <authorList>
            <person name="Kim J."/>
        </authorList>
    </citation>
    <scope>NUCLEOTIDE SEQUENCE [LARGE SCALE GENOMIC DNA]</scope>
    <source>
        <strain evidence="4 5">PR3</strain>
    </source>
</reference>
<dbReference type="Proteomes" id="UP000609346">
    <property type="component" value="Unassembled WGS sequence"/>
</dbReference>
<evidence type="ECO:0000313" key="4">
    <source>
        <dbReference type="EMBL" id="MBD3920210.1"/>
    </source>
</evidence>
<proteinExistence type="predicted"/>
<dbReference type="InterPro" id="IPR014258">
    <property type="entry name" value="CAP_domain_YkwD-like"/>
</dbReference>
<gene>
    <name evidence="4" type="ORF">H8B09_15700</name>
</gene>
<comment type="caution">
    <text evidence="4">The sequence shown here is derived from an EMBL/GenBank/DDBJ whole genome shotgun (WGS) entry which is preliminary data.</text>
</comment>
<dbReference type="PANTHER" id="PTHR31157:SF1">
    <property type="entry name" value="SCP DOMAIN-CONTAINING PROTEIN"/>
    <property type="match status" value="1"/>
</dbReference>
<dbReference type="InterPro" id="IPR035940">
    <property type="entry name" value="CAP_sf"/>
</dbReference>
<accession>A0ABR8MW66</accession>
<feature type="domain" description="SCP" evidence="3">
    <location>
        <begin position="153"/>
        <end position="259"/>
    </location>
</feature>
<dbReference type="EMBL" id="JACXZA010000003">
    <property type="protein sequence ID" value="MBD3920210.1"/>
    <property type="molecule type" value="Genomic_DNA"/>
</dbReference>
<feature type="chain" id="PRO_5046657757" evidence="2">
    <location>
        <begin position="33"/>
        <end position="265"/>
    </location>
</feature>